<dbReference type="PROSITE" id="PS51203">
    <property type="entry name" value="CS"/>
    <property type="match status" value="1"/>
</dbReference>
<dbReference type="SUPFAM" id="SSF48452">
    <property type="entry name" value="TPR-like"/>
    <property type="match status" value="1"/>
</dbReference>
<sequence length="267" mass="30198">CALHSNLAAVYLQEVPPRWTEAKAASDIALTINPEHVKARFRRAQAILQDNREGLPEQALREALTDLEAAQKTEPSNLQIKDEVLRVSRRIQRLDSQRTLPPAKEIVKKYIAASLLDRGGDCLDSLGYVWGQNESFVHIFVPAQGQRLSKNTQVQCEMQSQKLSLKLLGTDGQVRLNIDASLHKSVQPDESSWQLEEGGLFLHVELAKRDSDDEHWDRVWKGHPATRAPTAKEQKSLREMARSACQAEAEEEKPQIDEAKLQRWKDA</sequence>
<dbReference type="InterPro" id="IPR011990">
    <property type="entry name" value="TPR-like_helical_dom_sf"/>
</dbReference>
<dbReference type="InterPro" id="IPR037898">
    <property type="entry name" value="NudC_fam"/>
</dbReference>
<dbReference type="Proteomes" id="UP001642484">
    <property type="component" value="Unassembled WGS sequence"/>
</dbReference>
<feature type="non-terminal residue" evidence="3">
    <location>
        <position position="267"/>
    </location>
</feature>
<dbReference type="InterPro" id="IPR007052">
    <property type="entry name" value="CS_dom"/>
</dbReference>
<feature type="compositionally biased region" description="Basic and acidic residues" evidence="1">
    <location>
        <begin position="230"/>
        <end position="241"/>
    </location>
</feature>
<dbReference type="Pfam" id="PF04969">
    <property type="entry name" value="CS"/>
    <property type="match status" value="1"/>
</dbReference>
<dbReference type="PANTHER" id="PTHR12356">
    <property type="entry name" value="NUCLEAR MOVEMENT PROTEIN NUDC"/>
    <property type="match status" value="1"/>
</dbReference>
<evidence type="ECO:0000313" key="3">
    <source>
        <dbReference type="EMBL" id="CAK9106504.1"/>
    </source>
</evidence>
<reference evidence="3 4" key="1">
    <citation type="submission" date="2024-02" db="EMBL/GenBank/DDBJ databases">
        <authorList>
            <person name="Chen Y."/>
            <person name="Shah S."/>
            <person name="Dougan E. K."/>
            <person name="Thang M."/>
            <person name="Chan C."/>
        </authorList>
    </citation>
    <scope>NUCLEOTIDE SEQUENCE [LARGE SCALE GENOMIC DNA]</scope>
</reference>
<dbReference type="Gene3D" id="1.25.40.10">
    <property type="entry name" value="Tetratricopeptide repeat domain"/>
    <property type="match status" value="1"/>
</dbReference>
<evidence type="ECO:0000313" key="4">
    <source>
        <dbReference type="Proteomes" id="UP001642484"/>
    </source>
</evidence>
<name>A0ABP0S2C0_9DINO</name>
<keyword evidence="4" id="KW-1185">Reference proteome</keyword>
<comment type="caution">
    <text evidence="3">The sequence shown here is derived from an EMBL/GenBank/DDBJ whole genome shotgun (WGS) entry which is preliminary data.</text>
</comment>
<dbReference type="Gene3D" id="2.60.40.790">
    <property type="match status" value="1"/>
</dbReference>
<feature type="region of interest" description="Disordered" evidence="1">
    <location>
        <begin position="221"/>
        <end position="267"/>
    </location>
</feature>
<feature type="domain" description="CS" evidence="2">
    <location>
        <begin position="123"/>
        <end position="220"/>
    </location>
</feature>
<evidence type="ECO:0000259" key="2">
    <source>
        <dbReference type="PROSITE" id="PS51203"/>
    </source>
</evidence>
<evidence type="ECO:0000256" key="1">
    <source>
        <dbReference type="SAM" id="MobiDB-lite"/>
    </source>
</evidence>
<accession>A0ABP0S2C0</accession>
<feature type="compositionally biased region" description="Basic and acidic residues" evidence="1">
    <location>
        <begin position="252"/>
        <end position="267"/>
    </location>
</feature>
<dbReference type="InterPro" id="IPR008978">
    <property type="entry name" value="HSP20-like_chaperone"/>
</dbReference>
<organism evidence="3 4">
    <name type="scientific">Durusdinium trenchii</name>
    <dbReference type="NCBI Taxonomy" id="1381693"/>
    <lineage>
        <taxon>Eukaryota</taxon>
        <taxon>Sar</taxon>
        <taxon>Alveolata</taxon>
        <taxon>Dinophyceae</taxon>
        <taxon>Suessiales</taxon>
        <taxon>Symbiodiniaceae</taxon>
        <taxon>Durusdinium</taxon>
    </lineage>
</organism>
<gene>
    <name evidence="3" type="ORF">CCMP2556_LOCUS49772</name>
</gene>
<dbReference type="EMBL" id="CAXAMN010026904">
    <property type="protein sequence ID" value="CAK9106504.1"/>
    <property type="molecule type" value="Genomic_DNA"/>
</dbReference>
<dbReference type="CDD" id="cd06463">
    <property type="entry name" value="p23_like"/>
    <property type="match status" value="1"/>
</dbReference>
<dbReference type="SUPFAM" id="SSF49764">
    <property type="entry name" value="HSP20-like chaperones"/>
    <property type="match status" value="1"/>
</dbReference>
<feature type="non-terminal residue" evidence="3">
    <location>
        <position position="1"/>
    </location>
</feature>
<protein>
    <recommendedName>
        <fullName evidence="2">CS domain-containing protein</fullName>
    </recommendedName>
</protein>
<proteinExistence type="predicted"/>